<dbReference type="GO" id="GO:0006355">
    <property type="term" value="P:regulation of DNA-templated transcription"/>
    <property type="evidence" value="ECO:0007669"/>
    <property type="project" value="InterPro"/>
</dbReference>
<evidence type="ECO:0000256" key="1">
    <source>
        <dbReference type="SAM" id="MobiDB-lite"/>
    </source>
</evidence>
<feature type="domain" description="GCM" evidence="2">
    <location>
        <begin position="87"/>
        <end position="179"/>
    </location>
</feature>
<protein>
    <recommendedName>
        <fullName evidence="2">GCM domain-containing protein</fullName>
    </recommendedName>
</protein>
<dbReference type="GO" id="GO:0003677">
    <property type="term" value="F:DNA binding"/>
    <property type="evidence" value="ECO:0007669"/>
    <property type="project" value="InterPro"/>
</dbReference>
<keyword evidence="4" id="KW-1185">Reference proteome</keyword>
<dbReference type="Proteomes" id="UP001304895">
    <property type="component" value="Unassembled WGS sequence"/>
</dbReference>
<feature type="region of interest" description="Disordered" evidence="1">
    <location>
        <begin position="96"/>
        <end position="132"/>
    </location>
</feature>
<evidence type="ECO:0000259" key="2">
    <source>
        <dbReference type="PROSITE" id="PS50807"/>
    </source>
</evidence>
<dbReference type="PROSITE" id="PS50807">
    <property type="entry name" value="GCM"/>
    <property type="match status" value="1"/>
</dbReference>
<proteinExistence type="predicted"/>
<name>A0AAN6ZGI3_9PEZI</name>
<dbReference type="EMBL" id="MU853403">
    <property type="protein sequence ID" value="KAK4136776.1"/>
    <property type="molecule type" value="Genomic_DNA"/>
</dbReference>
<comment type="caution">
    <text evidence="3">The sequence shown here is derived from an EMBL/GenBank/DDBJ whole genome shotgun (WGS) entry which is preliminary data.</text>
</comment>
<dbReference type="InterPro" id="IPR003902">
    <property type="entry name" value="Tscrpt_reg_GCM"/>
</dbReference>
<gene>
    <name evidence="3" type="ORF">BT67DRAFT_190803</name>
</gene>
<sequence>MSRRAVMQRSAMVPTSRVSDDWRGYATTYDGCAKMEGDESIDYLHNEVCISGVPTLRVDREEIRTKPKPYDSRSPSLPHRMPIPCRLRARSEHALRPSHIGTTSDRGSQPDGCSPARFTPENAVRPRSNQPRPLLSCQACSARRTRTWCARLVVCVCVCVRRPGRVVLRRPFFKPRVEE</sequence>
<organism evidence="3 4">
    <name type="scientific">Trichocladium antarcticum</name>
    <dbReference type="NCBI Taxonomy" id="1450529"/>
    <lineage>
        <taxon>Eukaryota</taxon>
        <taxon>Fungi</taxon>
        <taxon>Dikarya</taxon>
        <taxon>Ascomycota</taxon>
        <taxon>Pezizomycotina</taxon>
        <taxon>Sordariomycetes</taxon>
        <taxon>Sordariomycetidae</taxon>
        <taxon>Sordariales</taxon>
        <taxon>Chaetomiaceae</taxon>
        <taxon>Trichocladium</taxon>
    </lineage>
</organism>
<evidence type="ECO:0000313" key="4">
    <source>
        <dbReference type="Proteomes" id="UP001304895"/>
    </source>
</evidence>
<reference evidence="3" key="1">
    <citation type="journal article" date="2023" name="Mol. Phylogenet. Evol.">
        <title>Genome-scale phylogeny and comparative genomics of the fungal order Sordariales.</title>
        <authorList>
            <person name="Hensen N."/>
            <person name="Bonometti L."/>
            <person name="Westerberg I."/>
            <person name="Brannstrom I.O."/>
            <person name="Guillou S."/>
            <person name="Cros-Aarteil S."/>
            <person name="Calhoun S."/>
            <person name="Haridas S."/>
            <person name="Kuo A."/>
            <person name="Mondo S."/>
            <person name="Pangilinan J."/>
            <person name="Riley R."/>
            <person name="LaButti K."/>
            <person name="Andreopoulos B."/>
            <person name="Lipzen A."/>
            <person name="Chen C."/>
            <person name="Yan M."/>
            <person name="Daum C."/>
            <person name="Ng V."/>
            <person name="Clum A."/>
            <person name="Steindorff A."/>
            <person name="Ohm R.A."/>
            <person name="Martin F."/>
            <person name="Silar P."/>
            <person name="Natvig D.O."/>
            <person name="Lalanne C."/>
            <person name="Gautier V."/>
            <person name="Ament-Velasquez S.L."/>
            <person name="Kruys A."/>
            <person name="Hutchinson M.I."/>
            <person name="Powell A.J."/>
            <person name="Barry K."/>
            <person name="Miller A.N."/>
            <person name="Grigoriev I.V."/>
            <person name="Debuchy R."/>
            <person name="Gladieux P."/>
            <person name="Hiltunen Thoren M."/>
            <person name="Johannesson H."/>
        </authorList>
    </citation>
    <scope>NUCLEOTIDE SEQUENCE</scope>
    <source>
        <strain evidence="3">CBS 123565</strain>
    </source>
</reference>
<accession>A0AAN6ZGI3</accession>
<evidence type="ECO:0000313" key="3">
    <source>
        <dbReference type="EMBL" id="KAK4136776.1"/>
    </source>
</evidence>
<reference evidence="3" key="2">
    <citation type="submission" date="2023-05" db="EMBL/GenBank/DDBJ databases">
        <authorList>
            <consortium name="Lawrence Berkeley National Laboratory"/>
            <person name="Steindorff A."/>
            <person name="Hensen N."/>
            <person name="Bonometti L."/>
            <person name="Westerberg I."/>
            <person name="Brannstrom I.O."/>
            <person name="Guillou S."/>
            <person name="Cros-Aarteil S."/>
            <person name="Calhoun S."/>
            <person name="Haridas S."/>
            <person name="Kuo A."/>
            <person name="Mondo S."/>
            <person name="Pangilinan J."/>
            <person name="Riley R."/>
            <person name="Labutti K."/>
            <person name="Andreopoulos B."/>
            <person name="Lipzen A."/>
            <person name="Chen C."/>
            <person name="Yanf M."/>
            <person name="Daum C."/>
            <person name="Ng V."/>
            <person name="Clum A."/>
            <person name="Ohm R."/>
            <person name="Martin F."/>
            <person name="Silar P."/>
            <person name="Natvig D."/>
            <person name="Lalanne C."/>
            <person name="Gautier V."/>
            <person name="Ament-Velasquez S.L."/>
            <person name="Kruys A."/>
            <person name="Hutchinson M.I."/>
            <person name="Powell A.J."/>
            <person name="Barry K."/>
            <person name="Miller A.N."/>
            <person name="Grigoriev I.V."/>
            <person name="Debuchy R."/>
            <person name="Gladieux P."/>
            <person name="Thoren M.H."/>
            <person name="Johannesson H."/>
        </authorList>
    </citation>
    <scope>NUCLEOTIDE SEQUENCE</scope>
    <source>
        <strain evidence="3">CBS 123565</strain>
    </source>
</reference>
<dbReference type="AlphaFoldDB" id="A0AAN6ZGI3"/>